<dbReference type="EMBL" id="LGRX02004027">
    <property type="protein sequence ID" value="KAK3281110.1"/>
    <property type="molecule type" value="Genomic_DNA"/>
</dbReference>
<reference evidence="1 2" key="1">
    <citation type="journal article" date="2015" name="Genome Biol. Evol.">
        <title>Comparative Genomics of a Bacterivorous Green Alga Reveals Evolutionary Causalities and Consequences of Phago-Mixotrophic Mode of Nutrition.</title>
        <authorList>
            <person name="Burns J.A."/>
            <person name="Paasch A."/>
            <person name="Narechania A."/>
            <person name="Kim E."/>
        </authorList>
    </citation>
    <scope>NUCLEOTIDE SEQUENCE [LARGE SCALE GENOMIC DNA]</scope>
    <source>
        <strain evidence="1 2">PLY_AMNH</strain>
    </source>
</reference>
<evidence type="ECO:0000313" key="2">
    <source>
        <dbReference type="Proteomes" id="UP001190700"/>
    </source>
</evidence>
<keyword evidence="2" id="KW-1185">Reference proteome</keyword>
<evidence type="ECO:0000313" key="1">
    <source>
        <dbReference type="EMBL" id="KAK3281110.1"/>
    </source>
</evidence>
<dbReference type="Proteomes" id="UP001190700">
    <property type="component" value="Unassembled WGS sequence"/>
</dbReference>
<accession>A0AAE0GMU9</accession>
<gene>
    <name evidence="1" type="ORF">CYMTET_11085</name>
</gene>
<proteinExistence type="predicted"/>
<dbReference type="AlphaFoldDB" id="A0AAE0GMU9"/>
<sequence length="167" mass="18874">MIIYSYGDLQFNRSPFTRQANKGSRGVGQHGQSVAAAQTMGKVHKVAMRQQPCKRLLGLLRASVYVVVRPRNIWYTSHGHGDGTREHLGRTDEEIVVVVQSKMGKRHQLVKQILRILANDVYDILELLELWEKALYGAWLRSSPEWTPRGIDAGKLAGGCRGKPVWR</sequence>
<protein>
    <submittedName>
        <fullName evidence="1">Uncharacterized protein</fullName>
    </submittedName>
</protein>
<comment type="caution">
    <text evidence="1">The sequence shown here is derived from an EMBL/GenBank/DDBJ whole genome shotgun (WGS) entry which is preliminary data.</text>
</comment>
<organism evidence="1 2">
    <name type="scientific">Cymbomonas tetramitiformis</name>
    <dbReference type="NCBI Taxonomy" id="36881"/>
    <lineage>
        <taxon>Eukaryota</taxon>
        <taxon>Viridiplantae</taxon>
        <taxon>Chlorophyta</taxon>
        <taxon>Pyramimonadophyceae</taxon>
        <taxon>Pyramimonadales</taxon>
        <taxon>Pyramimonadaceae</taxon>
        <taxon>Cymbomonas</taxon>
    </lineage>
</organism>
<name>A0AAE0GMU9_9CHLO</name>